<dbReference type="GO" id="GO:0004385">
    <property type="term" value="F:GMP kinase activity"/>
    <property type="evidence" value="ECO:0007669"/>
    <property type="project" value="TreeGrafter"/>
</dbReference>
<accession>A0A7S3DYF2</accession>
<dbReference type="CDD" id="cd00071">
    <property type="entry name" value="GMPK"/>
    <property type="match status" value="1"/>
</dbReference>
<dbReference type="PANTHER" id="PTHR23117:SF13">
    <property type="entry name" value="GUANYLATE KINASE"/>
    <property type="match status" value="1"/>
</dbReference>
<dbReference type="Gene3D" id="3.40.50.300">
    <property type="entry name" value="P-loop containing nucleotide triphosphate hydrolases"/>
    <property type="match status" value="1"/>
</dbReference>
<dbReference type="InterPro" id="IPR020590">
    <property type="entry name" value="Guanylate_kinase_CS"/>
</dbReference>
<feature type="domain" description="Guanylate kinase-like" evidence="5">
    <location>
        <begin position="71"/>
        <end position="290"/>
    </location>
</feature>
<feature type="region of interest" description="Disordered" evidence="4">
    <location>
        <begin position="1"/>
        <end position="64"/>
    </location>
</feature>
<dbReference type="PANTHER" id="PTHR23117">
    <property type="entry name" value="GUANYLATE KINASE-RELATED"/>
    <property type="match status" value="1"/>
</dbReference>
<feature type="compositionally biased region" description="Polar residues" evidence="4">
    <location>
        <begin position="48"/>
        <end position="63"/>
    </location>
</feature>
<feature type="compositionally biased region" description="Polar residues" evidence="4">
    <location>
        <begin position="20"/>
        <end position="33"/>
    </location>
</feature>
<evidence type="ECO:0000256" key="4">
    <source>
        <dbReference type="SAM" id="MobiDB-lite"/>
    </source>
</evidence>
<keyword evidence="3" id="KW-0418">Kinase</keyword>
<evidence type="ECO:0000313" key="6">
    <source>
        <dbReference type="EMBL" id="CAD9995497.1"/>
    </source>
</evidence>
<reference evidence="6" key="1">
    <citation type="submission" date="2021-01" db="EMBL/GenBank/DDBJ databases">
        <authorList>
            <person name="Corre E."/>
            <person name="Pelletier E."/>
            <person name="Niang G."/>
            <person name="Scheremetjew M."/>
            <person name="Finn R."/>
            <person name="Kale V."/>
            <person name="Holt S."/>
            <person name="Cochrane G."/>
            <person name="Meng A."/>
            <person name="Brown T."/>
            <person name="Cohen L."/>
        </authorList>
    </citation>
    <scope>NUCLEOTIDE SEQUENCE</scope>
    <source>
        <strain evidence="6">CCMP125</strain>
    </source>
</reference>
<evidence type="ECO:0000256" key="3">
    <source>
        <dbReference type="ARBA" id="ARBA00022777"/>
    </source>
</evidence>
<dbReference type="EMBL" id="HBHT01041081">
    <property type="protein sequence ID" value="CAD9995497.1"/>
    <property type="molecule type" value="Transcribed_RNA"/>
</dbReference>
<dbReference type="GO" id="GO:0005829">
    <property type="term" value="C:cytosol"/>
    <property type="evidence" value="ECO:0007669"/>
    <property type="project" value="TreeGrafter"/>
</dbReference>
<proteinExistence type="inferred from homology"/>
<keyword evidence="2" id="KW-0808">Transferase</keyword>
<organism evidence="6">
    <name type="scientific">Entomoneis paludosa</name>
    <dbReference type="NCBI Taxonomy" id="265537"/>
    <lineage>
        <taxon>Eukaryota</taxon>
        <taxon>Sar</taxon>
        <taxon>Stramenopiles</taxon>
        <taxon>Ochrophyta</taxon>
        <taxon>Bacillariophyta</taxon>
        <taxon>Bacillariophyceae</taxon>
        <taxon>Bacillariophycidae</taxon>
        <taxon>Entomoneidaceae</taxon>
        <taxon>Entomoneis</taxon>
    </lineage>
</organism>
<dbReference type="PROSITE" id="PS00856">
    <property type="entry name" value="GUANYLATE_KINASE_1"/>
    <property type="match status" value="1"/>
</dbReference>
<evidence type="ECO:0000256" key="1">
    <source>
        <dbReference type="ARBA" id="ARBA00005790"/>
    </source>
</evidence>
<comment type="similarity">
    <text evidence="1">Belongs to the guanylate kinase family.</text>
</comment>
<dbReference type="SMART" id="SM00072">
    <property type="entry name" value="GuKc"/>
    <property type="match status" value="1"/>
</dbReference>
<dbReference type="InterPro" id="IPR008145">
    <property type="entry name" value="GK/Ca_channel_bsu"/>
</dbReference>
<dbReference type="SUPFAM" id="SSF52540">
    <property type="entry name" value="P-loop containing nucleoside triphosphate hydrolases"/>
    <property type="match status" value="1"/>
</dbReference>
<dbReference type="InterPro" id="IPR008144">
    <property type="entry name" value="Guanylate_kin-like_dom"/>
</dbReference>
<dbReference type="AlphaFoldDB" id="A0A7S3DYF2"/>
<dbReference type="Pfam" id="PF00625">
    <property type="entry name" value="Guanylate_kin"/>
    <property type="match status" value="2"/>
</dbReference>
<dbReference type="InterPro" id="IPR027417">
    <property type="entry name" value="P-loop_NTPase"/>
</dbReference>
<evidence type="ECO:0000256" key="2">
    <source>
        <dbReference type="ARBA" id="ARBA00022679"/>
    </source>
</evidence>
<sequence length="298" mass="32963">MTLSTRTGRAYALSPGRTGSRPSVSSLWQSSTALIPPVPQTSNKKKLQNVSQREMSTGTQHSEAPTAPVLLDPLVVCGPSGVGKGTIIEQFMKNNGNDEDGWQFGFSVSHTTRKPRPGEQDGVHYHFVSHETMQDLISQNSNNDNSSNGPGYFLEHAHVHGNYYGTSWQALRQVQEQSPHHKCLLDIDVQGVQRLKQLEAQLYQEQLSSSSSGLPTYRLQPKYVFIAPPSLDALQKRLKARNTETPEQLAVRLGKSATEVAYGMQPGQFHAVVVNDDLDQAVQEFTQVVRNLYPPRAT</sequence>
<gene>
    <name evidence="6" type="ORF">APAL1065_LOCUS27574</name>
</gene>
<dbReference type="PROSITE" id="PS50052">
    <property type="entry name" value="GUANYLATE_KINASE_2"/>
    <property type="match status" value="1"/>
</dbReference>
<evidence type="ECO:0000259" key="5">
    <source>
        <dbReference type="PROSITE" id="PS50052"/>
    </source>
</evidence>
<protein>
    <recommendedName>
        <fullName evidence="5">Guanylate kinase-like domain-containing protein</fullName>
    </recommendedName>
</protein>
<name>A0A7S3DYF2_9STRA</name>